<proteinExistence type="predicted"/>
<keyword evidence="3" id="KW-1185">Reference proteome</keyword>
<name>A0ABX0QC71_9GAMM</name>
<dbReference type="EMBL" id="JAAQQR010000012">
    <property type="protein sequence ID" value="NID06887.1"/>
    <property type="molecule type" value="Genomic_DNA"/>
</dbReference>
<sequence>MNAIVFVRAAGAAAMLLLAAGSAAARSDEPPPDTICTVLGTAARYVGTTVTVRGVATTEGKVTTLTDAQCKGVVNLTMDDAAGRKRDVVSFRRTVSEKGVRADATIFGRFEATGDARVPYAIDVYSVRDVNELPAAEGG</sequence>
<reference evidence="2 3" key="1">
    <citation type="journal article" date="2011" name="Curr. Microbiol.">
        <title>Luteibacter jiangsuensis sp. nov.: a methamidophos-degrading bacterium isolated from a methamidophos-manufacturing factory.</title>
        <authorList>
            <person name="Wang L."/>
            <person name="Wang G.L."/>
            <person name="Li S.P."/>
            <person name="Jiang J.D."/>
        </authorList>
    </citation>
    <scope>NUCLEOTIDE SEQUENCE [LARGE SCALE GENOMIC DNA]</scope>
    <source>
        <strain evidence="2 3">CGMCC 1.10133</strain>
    </source>
</reference>
<gene>
    <name evidence="2" type="ORF">HBF26_18515</name>
</gene>
<evidence type="ECO:0000313" key="2">
    <source>
        <dbReference type="EMBL" id="NID06887.1"/>
    </source>
</evidence>
<dbReference type="Proteomes" id="UP001429601">
    <property type="component" value="Unassembled WGS sequence"/>
</dbReference>
<evidence type="ECO:0000313" key="3">
    <source>
        <dbReference type="Proteomes" id="UP001429601"/>
    </source>
</evidence>
<organism evidence="2 3">
    <name type="scientific">Luteibacter jiangsuensis</name>
    <dbReference type="NCBI Taxonomy" id="637577"/>
    <lineage>
        <taxon>Bacteria</taxon>
        <taxon>Pseudomonadati</taxon>
        <taxon>Pseudomonadota</taxon>
        <taxon>Gammaproteobacteria</taxon>
        <taxon>Lysobacterales</taxon>
        <taxon>Rhodanobacteraceae</taxon>
        <taxon>Luteibacter</taxon>
    </lineage>
</organism>
<feature type="chain" id="PRO_5046796322" evidence="1">
    <location>
        <begin position="26"/>
        <end position="139"/>
    </location>
</feature>
<accession>A0ABX0QC71</accession>
<protein>
    <submittedName>
        <fullName evidence="2">Uncharacterized protein</fullName>
    </submittedName>
</protein>
<evidence type="ECO:0000256" key="1">
    <source>
        <dbReference type="SAM" id="SignalP"/>
    </source>
</evidence>
<feature type="signal peptide" evidence="1">
    <location>
        <begin position="1"/>
        <end position="25"/>
    </location>
</feature>
<dbReference type="RefSeq" id="WP_167129570.1">
    <property type="nucleotide sequence ID" value="NZ_JAAQQR010000012.1"/>
</dbReference>
<keyword evidence="1" id="KW-0732">Signal</keyword>
<comment type="caution">
    <text evidence="2">The sequence shown here is derived from an EMBL/GenBank/DDBJ whole genome shotgun (WGS) entry which is preliminary data.</text>
</comment>